<evidence type="ECO:0000313" key="1">
    <source>
        <dbReference type="EMBL" id="MET4721833.1"/>
    </source>
</evidence>
<dbReference type="EMBL" id="JBEPTQ010000002">
    <property type="protein sequence ID" value="MET4721833.1"/>
    <property type="molecule type" value="Genomic_DNA"/>
</dbReference>
<organism evidence="1 2">
    <name type="scientific">Bradyrhizobium japonicum</name>
    <dbReference type="NCBI Taxonomy" id="375"/>
    <lineage>
        <taxon>Bacteria</taxon>
        <taxon>Pseudomonadati</taxon>
        <taxon>Pseudomonadota</taxon>
        <taxon>Alphaproteobacteria</taxon>
        <taxon>Hyphomicrobiales</taxon>
        <taxon>Nitrobacteraceae</taxon>
        <taxon>Bradyrhizobium</taxon>
    </lineage>
</organism>
<dbReference type="RefSeq" id="WP_244433125.1">
    <property type="nucleotide sequence ID" value="NZ_JBEPTQ010000002.1"/>
</dbReference>
<gene>
    <name evidence="1" type="ORF">ABIF63_005939</name>
</gene>
<reference evidence="1 2" key="1">
    <citation type="submission" date="2024-06" db="EMBL/GenBank/DDBJ databases">
        <title>Genomic Encyclopedia of Type Strains, Phase V (KMG-V): Genome sequencing to study the core and pangenomes of soil and plant-associated prokaryotes.</title>
        <authorList>
            <person name="Whitman W."/>
        </authorList>
    </citation>
    <scope>NUCLEOTIDE SEQUENCE [LARGE SCALE GENOMIC DNA]</scope>
    <source>
        <strain evidence="1 2">USDA 160</strain>
    </source>
</reference>
<accession>A0ABV2RY20</accession>
<name>A0ABV2RY20_BRAJP</name>
<sequence>MINNTALTRRRADNPHEETWHIYFDDVRIGAIGARAGVPVHADQWGWSIGFYPGMEPGTWRSGIAATFEAAREAFETAWSELQPSIPDNAFAEWRQDRDWRTEVAARRARGEKLDSEIRSTLMRCVCGTTFDSWKPTESYPHRAHITAAHAANGTRR</sequence>
<dbReference type="Proteomes" id="UP001549291">
    <property type="component" value="Unassembled WGS sequence"/>
</dbReference>
<proteinExistence type="predicted"/>
<keyword evidence="2" id="KW-1185">Reference proteome</keyword>
<protein>
    <submittedName>
        <fullName evidence="1">Uncharacterized protein</fullName>
    </submittedName>
</protein>
<evidence type="ECO:0000313" key="2">
    <source>
        <dbReference type="Proteomes" id="UP001549291"/>
    </source>
</evidence>
<comment type="caution">
    <text evidence="1">The sequence shown here is derived from an EMBL/GenBank/DDBJ whole genome shotgun (WGS) entry which is preliminary data.</text>
</comment>